<reference evidence="2" key="2">
    <citation type="submission" date="2020-09" db="EMBL/GenBank/DDBJ databases">
        <authorList>
            <person name="Sun Q."/>
            <person name="Zhou Y."/>
        </authorList>
    </citation>
    <scope>NUCLEOTIDE SEQUENCE</scope>
    <source>
        <strain evidence="2">CGMCC 4.7110</strain>
    </source>
</reference>
<dbReference type="RefSeq" id="WP_189269585.1">
    <property type="nucleotide sequence ID" value="NZ_BMML01000053.1"/>
</dbReference>
<feature type="region of interest" description="Disordered" evidence="1">
    <location>
        <begin position="103"/>
        <end position="122"/>
    </location>
</feature>
<dbReference type="EMBL" id="BMML01000053">
    <property type="protein sequence ID" value="GGN46305.1"/>
    <property type="molecule type" value="Genomic_DNA"/>
</dbReference>
<accession>A0A917XQQ0</accession>
<protein>
    <submittedName>
        <fullName evidence="2">Uncharacterized protein</fullName>
    </submittedName>
</protein>
<evidence type="ECO:0000313" key="2">
    <source>
        <dbReference type="EMBL" id="GGN46305.1"/>
    </source>
</evidence>
<dbReference type="AlphaFoldDB" id="A0A917XQQ0"/>
<evidence type="ECO:0000313" key="3">
    <source>
        <dbReference type="Proteomes" id="UP000653411"/>
    </source>
</evidence>
<sequence>MSVRTHPMTLSGTLADPAVLINSQAYFRLTYTPEDHNCAPEGSEHEVREAVLPCALADPEAAADLAELHSGAPLTVSGYLALPDTYTSDLRLVVHTAVVEPATQRDPGAPRPALHLVRTEAH</sequence>
<name>A0A917XQQ0_9ACTN</name>
<dbReference type="Proteomes" id="UP000653411">
    <property type="component" value="Unassembled WGS sequence"/>
</dbReference>
<proteinExistence type="predicted"/>
<keyword evidence="3" id="KW-1185">Reference proteome</keyword>
<evidence type="ECO:0000256" key="1">
    <source>
        <dbReference type="SAM" id="MobiDB-lite"/>
    </source>
</evidence>
<gene>
    <name evidence="2" type="ORF">GCM10011578_099100</name>
</gene>
<comment type="caution">
    <text evidence="2">The sequence shown here is derived from an EMBL/GenBank/DDBJ whole genome shotgun (WGS) entry which is preliminary data.</text>
</comment>
<organism evidence="2 3">
    <name type="scientific">Streptomyces fuscichromogenes</name>
    <dbReference type="NCBI Taxonomy" id="1324013"/>
    <lineage>
        <taxon>Bacteria</taxon>
        <taxon>Bacillati</taxon>
        <taxon>Actinomycetota</taxon>
        <taxon>Actinomycetes</taxon>
        <taxon>Kitasatosporales</taxon>
        <taxon>Streptomycetaceae</taxon>
        <taxon>Streptomyces</taxon>
    </lineage>
</organism>
<reference evidence="2" key="1">
    <citation type="journal article" date="2014" name="Int. J. Syst. Evol. Microbiol.">
        <title>Complete genome sequence of Corynebacterium casei LMG S-19264T (=DSM 44701T), isolated from a smear-ripened cheese.</title>
        <authorList>
            <consortium name="US DOE Joint Genome Institute (JGI-PGF)"/>
            <person name="Walter F."/>
            <person name="Albersmeier A."/>
            <person name="Kalinowski J."/>
            <person name="Ruckert C."/>
        </authorList>
    </citation>
    <scope>NUCLEOTIDE SEQUENCE</scope>
    <source>
        <strain evidence="2">CGMCC 4.7110</strain>
    </source>
</reference>